<dbReference type="CDD" id="cd02440">
    <property type="entry name" value="AdoMet_MTases"/>
    <property type="match status" value="1"/>
</dbReference>
<dbReference type="PANTHER" id="PTHR43542">
    <property type="entry name" value="METHYLTRANSFERASE"/>
    <property type="match status" value="1"/>
</dbReference>
<dbReference type="GO" id="GO:0052913">
    <property type="term" value="F:16S rRNA (guanine(966)-N(2))-methyltransferase activity"/>
    <property type="evidence" value="ECO:0007669"/>
    <property type="project" value="UniProtKB-EC"/>
</dbReference>
<dbReference type="RefSeq" id="WP_309481843.1">
    <property type="nucleotide sequence ID" value="NZ_CP133720.1"/>
</dbReference>
<accession>A0ABY9RJ95</accession>
<reference evidence="4" key="1">
    <citation type="submission" date="2023-09" db="EMBL/GenBank/DDBJ databases">
        <title>Undibacterium sp. 20NA77.5 isolated from freshwater.</title>
        <authorList>
            <person name="Le V."/>
            <person name="Ko S.-R."/>
            <person name="Ahn C.-Y."/>
            <person name="Oh H.-M."/>
        </authorList>
    </citation>
    <scope>NUCLEOTIDE SEQUENCE</scope>
    <source>
        <strain evidence="4">20NA77.5</strain>
    </source>
</reference>
<dbReference type="NCBIfam" id="TIGR00095">
    <property type="entry name" value="16S rRNA (guanine(966)-N(2))-methyltransferase RsmD"/>
    <property type="match status" value="1"/>
</dbReference>
<proteinExistence type="predicted"/>
<dbReference type="Proteomes" id="UP001181355">
    <property type="component" value="Chromosome"/>
</dbReference>
<dbReference type="SUPFAM" id="SSF53335">
    <property type="entry name" value="S-adenosyl-L-methionine-dependent methyltransferases"/>
    <property type="match status" value="1"/>
</dbReference>
<evidence type="ECO:0000256" key="3">
    <source>
        <dbReference type="SAM" id="MobiDB-lite"/>
    </source>
</evidence>
<dbReference type="Gene3D" id="3.40.50.150">
    <property type="entry name" value="Vaccinia Virus protein VP39"/>
    <property type="match status" value="1"/>
</dbReference>
<dbReference type="EC" id="2.1.1.171" evidence="4"/>
<dbReference type="PIRSF" id="PIRSF004553">
    <property type="entry name" value="CHP00095"/>
    <property type="match status" value="1"/>
</dbReference>
<dbReference type="PANTHER" id="PTHR43542:SF1">
    <property type="entry name" value="METHYLTRANSFERASE"/>
    <property type="match status" value="1"/>
</dbReference>
<sequence>MKVTTNRPQTPKKSNLSKTPRQIRIIGGQWKRTPLNVVDGEGLRPTPDRVRETVFNWVHHLFDGQWESRRGLDLFAGSGGLGYEAASRGIGEMLMVENFAPAFKQLEMVRQKLQASNVQLHRADAFAFAETLRRQRQSFDVIFLDPPFHRGFLEKILPICVDLLRPNGLVYVEGEQAFEALATEPSTAPWEIVRKDKAGMVHFQLLQCNKDLGNSSGNLG</sequence>
<dbReference type="PROSITE" id="PS00092">
    <property type="entry name" value="N6_MTASE"/>
    <property type="match status" value="1"/>
</dbReference>
<keyword evidence="1 4" id="KW-0489">Methyltransferase</keyword>
<dbReference type="InterPro" id="IPR002052">
    <property type="entry name" value="DNA_methylase_N6_adenine_CS"/>
</dbReference>
<name>A0ABY9RJ95_9BURK</name>
<protein>
    <submittedName>
        <fullName evidence="4">16S rRNA (Guanine(966)-N(2))-methyltransferase RsmD</fullName>
        <ecNumber evidence="4">2.1.1.171</ecNumber>
    </submittedName>
</protein>
<dbReference type="EMBL" id="CP133720">
    <property type="protein sequence ID" value="WMW80350.1"/>
    <property type="molecule type" value="Genomic_DNA"/>
</dbReference>
<gene>
    <name evidence="4" type="primary">rsmD</name>
    <name evidence="4" type="ORF">RF679_17130</name>
</gene>
<keyword evidence="5" id="KW-1185">Reference proteome</keyword>
<evidence type="ECO:0000313" key="4">
    <source>
        <dbReference type="EMBL" id="WMW80350.1"/>
    </source>
</evidence>
<feature type="region of interest" description="Disordered" evidence="3">
    <location>
        <begin position="1"/>
        <end position="20"/>
    </location>
</feature>
<keyword evidence="2 4" id="KW-0808">Transferase</keyword>
<dbReference type="InterPro" id="IPR029063">
    <property type="entry name" value="SAM-dependent_MTases_sf"/>
</dbReference>
<evidence type="ECO:0000256" key="1">
    <source>
        <dbReference type="ARBA" id="ARBA00022603"/>
    </source>
</evidence>
<dbReference type="Pfam" id="PF03602">
    <property type="entry name" value="Cons_hypoth95"/>
    <property type="match status" value="1"/>
</dbReference>
<evidence type="ECO:0000256" key="2">
    <source>
        <dbReference type="ARBA" id="ARBA00022679"/>
    </source>
</evidence>
<dbReference type="InterPro" id="IPR004398">
    <property type="entry name" value="RNA_MeTrfase_RsmD"/>
</dbReference>
<organism evidence="4 5">
    <name type="scientific">Undibacterium cyanobacteriorum</name>
    <dbReference type="NCBI Taxonomy" id="3073561"/>
    <lineage>
        <taxon>Bacteria</taxon>
        <taxon>Pseudomonadati</taxon>
        <taxon>Pseudomonadota</taxon>
        <taxon>Betaproteobacteria</taxon>
        <taxon>Burkholderiales</taxon>
        <taxon>Oxalobacteraceae</taxon>
        <taxon>Undibacterium</taxon>
    </lineage>
</organism>
<evidence type="ECO:0000313" key="5">
    <source>
        <dbReference type="Proteomes" id="UP001181355"/>
    </source>
</evidence>